<gene>
    <name evidence="3" type="ORF">GIL414_LOCUS74890</name>
</gene>
<dbReference type="EMBL" id="CAJOBJ010341822">
    <property type="protein sequence ID" value="CAF5195974.1"/>
    <property type="molecule type" value="Genomic_DNA"/>
</dbReference>
<dbReference type="Proteomes" id="UP000681720">
    <property type="component" value="Unassembled WGS sequence"/>
</dbReference>
<dbReference type="InterPro" id="IPR022398">
    <property type="entry name" value="Peptidase_S8_His-AS"/>
</dbReference>
<comment type="caution">
    <text evidence="3">The sequence shown here is derived from an EMBL/GenBank/DDBJ whole genome shotgun (WGS) entry which is preliminary data.</text>
</comment>
<organism evidence="3 4">
    <name type="scientific">Rotaria magnacalcarata</name>
    <dbReference type="NCBI Taxonomy" id="392030"/>
    <lineage>
        <taxon>Eukaryota</taxon>
        <taxon>Metazoa</taxon>
        <taxon>Spiralia</taxon>
        <taxon>Gnathifera</taxon>
        <taxon>Rotifera</taxon>
        <taxon>Eurotatoria</taxon>
        <taxon>Bdelloidea</taxon>
        <taxon>Philodinida</taxon>
        <taxon>Philodinidae</taxon>
        <taxon>Rotaria</taxon>
    </lineage>
</organism>
<proteinExistence type="inferred from homology"/>
<name>A0A8S3I8R6_9BILA</name>
<sequence length="106" mass="10721">LVGDGYFSANPIPVPDDDPLDNCSDGSHGTHVAGIVAANATTISQAGFTPIVPFIGVAPQAILGAYMITAAIYRAFDDKADIITLSVGGPGSFAETSDAIAAQRVT</sequence>
<evidence type="ECO:0000313" key="4">
    <source>
        <dbReference type="Proteomes" id="UP000681720"/>
    </source>
</evidence>
<comment type="similarity">
    <text evidence="1">Belongs to the peptidase S8 family.</text>
</comment>
<dbReference type="AlphaFoldDB" id="A0A8S3I8R6"/>
<dbReference type="Pfam" id="PF00082">
    <property type="entry name" value="Peptidase_S8"/>
    <property type="match status" value="1"/>
</dbReference>
<dbReference type="InterPro" id="IPR000209">
    <property type="entry name" value="Peptidase_S8/S53_dom"/>
</dbReference>
<evidence type="ECO:0000256" key="1">
    <source>
        <dbReference type="PROSITE-ProRule" id="PRU01240"/>
    </source>
</evidence>
<dbReference type="SUPFAM" id="SSF52743">
    <property type="entry name" value="Subtilisin-like"/>
    <property type="match status" value="1"/>
</dbReference>
<feature type="non-terminal residue" evidence="3">
    <location>
        <position position="1"/>
    </location>
</feature>
<comment type="caution">
    <text evidence="1">Lacks conserved residue(s) required for the propagation of feature annotation.</text>
</comment>
<accession>A0A8S3I8R6</accession>
<reference evidence="3" key="1">
    <citation type="submission" date="2021-02" db="EMBL/GenBank/DDBJ databases">
        <authorList>
            <person name="Nowell W R."/>
        </authorList>
    </citation>
    <scope>NUCLEOTIDE SEQUENCE</scope>
</reference>
<dbReference type="GO" id="GO:0006508">
    <property type="term" value="P:proteolysis"/>
    <property type="evidence" value="ECO:0007669"/>
    <property type="project" value="InterPro"/>
</dbReference>
<evidence type="ECO:0000313" key="3">
    <source>
        <dbReference type="EMBL" id="CAF5195974.1"/>
    </source>
</evidence>
<dbReference type="InterPro" id="IPR036852">
    <property type="entry name" value="Peptidase_S8/S53_dom_sf"/>
</dbReference>
<feature type="non-terminal residue" evidence="3">
    <location>
        <position position="106"/>
    </location>
</feature>
<feature type="domain" description="Peptidase S8/S53" evidence="2">
    <location>
        <begin position="16"/>
        <end position="99"/>
    </location>
</feature>
<dbReference type="PROSITE" id="PS51892">
    <property type="entry name" value="SUBTILASE"/>
    <property type="match status" value="1"/>
</dbReference>
<protein>
    <recommendedName>
        <fullName evidence="2">Peptidase S8/S53 domain-containing protein</fullName>
    </recommendedName>
</protein>
<dbReference type="Gene3D" id="3.40.50.200">
    <property type="entry name" value="Peptidase S8/S53 domain"/>
    <property type="match status" value="1"/>
</dbReference>
<dbReference type="GO" id="GO:0004252">
    <property type="term" value="F:serine-type endopeptidase activity"/>
    <property type="evidence" value="ECO:0007669"/>
    <property type="project" value="InterPro"/>
</dbReference>
<dbReference type="PROSITE" id="PS00137">
    <property type="entry name" value="SUBTILASE_HIS"/>
    <property type="match status" value="1"/>
</dbReference>
<evidence type="ECO:0000259" key="2">
    <source>
        <dbReference type="Pfam" id="PF00082"/>
    </source>
</evidence>